<sequence length="419" mass="45205">MGHKAPNRRGIFFEDISYSADGGLASEMVQNGAFEYSHLDCRDWSNYTCWDKGTANGGRAAFAIRDRGSLAPENPHYAVIEVSEPDADLINGGFDGMRFAGGASYVLSLWARVDVVDEHSYQSPSWWFHNLDRYDGLDRKGPHVYLGEYGSWGTMLINALSEAAFMAAGMERNGDVVDAPDMSLDGKTYATVDAGLDLVADAYTIDMTVLFHGGSQGFHVRFGDVDGMDSSEVMLGRGQAICVIRDGSAYELASTSWIHSGIPAGTRWRIRIEVADRGRSVRLFRDGELLLEGHEEPLETRRVVSAVLDEAAGVAFVRCVNAMREACDVDLGAVLDGLGWTGADRTETDRPGAGRVAVTVLSGDDPYAGTPGTEAPAPVDSIVDLTDGVYHAPAWSFSVIELPVDAGALRAARVHDVTI</sequence>
<accession>A0A5J5DTB7</accession>
<dbReference type="GO" id="GO:0046556">
    <property type="term" value="F:alpha-L-arabinofuranosidase activity"/>
    <property type="evidence" value="ECO:0007669"/>
    <property type="project" value="TreeGrafter"/>
</dbReference>
<dbReference type="PANTHER" id="PTHR31776">
    <property type="entry name" value="ALPHA-L-ARABINOFURANOSIDASE 1"/>
    <property type="match status" value="1"/>
</dbReference>
<dbReference type="PANTHER" id="PTHR31776:SF0">
    <property type="entry name" value="ALPHA-L-ARABINOFURANOSIDASE 1"/>
    <property type="match status" value="1"/>
</dbReference>
<dbReference type="Gene3D" id="3.20.20.80">
    <property type="entry name" value="Glycosidases"/>
    <property type="match status" value="1"/>
</dbReference>
<dbReference type="Proteomes" id="UP000345527">
    <property type="component" value="Unassembled WGS sequence"/>
</dbReference>
<organism evidence="2 3">
    <name type="scientific">Bifidobacterium vespertilionis</name>
    <dbReference type="NCBI Taxonomy" id="2562524"/>
    <lineage>
        <taxon>Bacteria</taxon>
        <taxon>Bacillati</taxon>
        <taxon>Actinomycetota</taxon>
        <taxon>Actinomycetes</taxon>
        <taxon>Bifidobacteriales</taxon>
        <taxon>Bifidobacteriaceae</taxon>
        <taxon>Bifidobacterium</taxon>
    </lineage>
</organism>
<dbReference type="Proteomes" id="UP000374630">
    <property type="component" value="Unassembled WGS sequence"/>
</dbReference>
<reference evidence="3 4" key="1">
    <citation type="journal article" date="2019" name="Syst. Appl. Microbiol.">
        <title>Characterization of Bifidobacterium species in feaces of the Egyptian fruit bat: Description of B. vespertilionis sp. nov. and B. rousetti sp. nov.</title>
        <authorList>
            <person name="Modesto M."/>
            <person name="Satti M."/>
            <person name="Watanabe K."/>
            <person name="Puglisi E."/>
            <person name="Morelli L."/>
            <person name="Huang C.-H."/>
            <person name="Liou J.-S."/>
            <person name="Miyashita M."/>
            <person name="Tamura T."/>
            <person name="Saito S."/>
            <person name="Mori K."/>
            <person name="Huang L."/>
            <person name="Sciavilla P."/>
            <person name="Sandri C."/>
            <person name="Spiezio C."/>
            <person name="Vitali F."/>
            <person name="Cavalieri D."/>
            <person name="Perpetuini G."/>
            <person name="Tofalo R."/>
            <person name="Bonetti A."/>
            <person name="Arita M."/>
            <person name="Mattarelli P."/>
        </authorList>
    </citation>
    <scope>NUCLEOTIDE SEQUENCE [LARGE SCALE GENOMIC DNA]</scope>
    <source>
        <strain evidence="1 4">RST16</strain>
        <strain evidence="2 3">RST8</strain>
    </source>
</reference>
<dbReference type="OrthoDB" id="9758923at2"/>
<evidence type="ECO:0000313" key="4">
    <source>
        <dbReference type="Proteomes" id="UP000374630"/>
    </source>
</evidence>
<keyword evidence="4" id="KW-1185">Reference proteome</keyword>
<dbReference type="InterPro" id="IPR051563">
    <property type="entry name" value="Glycosyl_Hydrolase_51"/>
</dbReference>
<evidence type="ECO:0000313" key="3">
    <source>
        <dbReference type="Proteomes" id="UP000345527"/>
    </source>
</evidence>
<dbReference type="AlphaFoldDB" id="A0A5J5DTB7"/>
<evidence type="ECO:0000313" key="1">
    <source>
        <dbReference type="EMBL" id="KAA8818432.1"/>
    </source>
</evidence>
<gene>
    <name evidence="2" type="ORF">EM848_07790</name>
    <name evidence="1" type="ORF">EMO90_10110</name>
</gene>
<name>A0A5J5DTB7_9BIFI</name>
<evidence type="ECO:0000313" key="2">
    <source>
        <dbReference type="EMBL" id="KAA8822912.1"/>
    </source>
</evidence>
<dbReference type="RefSeq" id="WP_150354381.1">
    <property type="nucleotide sequence ID" value="NZ_RZNZ01000015.1"/>
</dbReference>
<proteinExistence type="predicted"/>
<protein>
    <submittedName>
        <fullName evidence="2">Uncharacterized protein</fullName>
    </submittedName>
</protein>
<dbReference type="EMBL" id="RZNZ01000015">
    <property type="protein sequence ID" value="KAA8818432.1"/>
    <property type="molecule type" value="Genomic_DNA"/>
</dbReference>
<comment type="caution">
    <text evidence="2">The sequence shown here is derived from an EMBL/GenBank/DDBJ whole genome shotgun (WGS) entry which is preliminary data.</text>
</comment>
<dbReference type="EMBL" id="RZOA01000014">
    <property type="protein sequence ID" value="KAA8822912.1"/>
    <property type="molecule type" value="Genomic_DNA"/>
</dbReference>